<feature type="domain" description="Nucleotide-diphospho-sugar transferase" evidence="2">
    <location>
        <begin position="115"/>
        <end position="269"/>
    </location>
</feature>
<reference evidence="3" key="1">
    <citation type="submission" date="2022-10" db="EMBL/GenBank/DDBJ databases">
        <authorList>
            <person name="Chen Y."/>
            <person name="Dougan E. K."/>
            <person name="Chan C."/>
            <person name="Rhodes N."/>
            <person name="Thang M."/>
        </authorList>
    </citation>
    <scope>NUCLEOTIDE SEQUENCE</scope>
</reference>
<feature type="signal peptide" evidence="1">
    <location>
        <begin position="1"/>
        <end position="17"/>
    </location>
</feature>
<feature type="chain" id="PRO_5043270353" description="Nucleotide-diphospho-sugar transferase domain-containing protein" evidence="1">
    <location>
        <begin position="18"/>
        <end position="313"/>
    </location>
</feature>
<dbReference type="EMBL" id="CAMXCT010001317">
    <property type="protein sequence ID" value="CAI3988946.1"/>
    <property type="molecule type" value="Genomic_DNA"/>
</dbReference>
<keyword evidence="1" id="KW-0732">Signal</keyword>
<dbReference type="Pfam" id="PF03407">
    <property type="entry name" value="Nucleotid_trans"/>
    <property type="match status" value="1"/>
</dbReference>
<protein>
    <recommendedName>
        <fullName evidence="2">Nucleotide-diphospho-sugar transferase domain-containing protein</fullName>
    </recommendedName>
</protein>
<name>A0A9P1CES6_9DINO</name>
<evidence type="ECO:0000259" key="2">
    <source>
        <dbReference type="Pfam" id="PF03407"/>
    </source>
</evidence>
<accession>A0A9P1CES6</accession>
<evidence type="ECO:0000313" key="5">
    <source>
        <dbReference type="Proteomes" id="UP001152797"/>
    </source>
</evidence>
<evidence type="ECO:0000313" key="4">
    <source>
        <dbReference type="EMBL" id="CAL4776258.1"/>
    </source>
</evidence>
<dbReference type="InterPro" id="IPR005069">
    <property type="entry name" value="Nucl-diP-sugar_transferase"/>
</dbReference>
<organism evidence="3">
    <name type="scientific">Cladocopium goreaui</name>
    <dbReference type="NCBI Taxonomy" id="2562237"/>
    <lineage>
        <taxon>Eukaryota</taxon>
        <taxon>Sar</taxon>
        <taxon>Alveolata</taxon>
        <taxon>Dinophyceae</taxon>
        <taxon>Suessiales</taxon>
        <taxon>Symbiodiniaceae</taxon>
        <taxon>Cladocopium</taxon>
    </lineage>
</organism>
<keyword evidence="5" id="KW-1185">Reference proteome</keyword>
<dbReference type="AlphaFoldDB" id="A0A9P1CES6"/>
<proteinExistence type="predicted"/>
<dbReference type="Proteomes" id="UP001152797">
    <property type="component" value="Unassembled WGS sequence"/>
</dbReference>
<evidence type="ECO:0000256" key="1">
    <source>
        <dbReference type="SAM" id="SignalP"/>
    </source>
</evidence>
<gene>
    <name evidence="3" type="ORF">C1SCF055_LOCUS16059</name>
</gene>
<reference evidence="4 5" key="2">
    <citation type="submission" date="2024-05" db="EMBL/GenBank/DDBJ databases">
        <authorList>
            <person name="Chen Y."/>
            <person name="Shah S."/>
            <person name="Dougan E. K."/>
            <person name="Thang M."/>
            <person name="Chan C."/>
        </authorList>
    </citation>
    <scope>NUCLEOTIDE SEQUENCE [LARGE SCALE GENOMIC DNA]</scope>
</reference>
<dbReference type="EMBL" id="CAMXCT030001317">
    <property type="protein sequence ID" value="CAL4776258.1"/>
    <property type="molecule type" value="Genomic_DNA"/>
</dbReference>
<evidence type="ECO:0000313" key="3">
    <source>
        <dbReference type="EMBL" id="CAI3988946.1"/>
    </source>
</evidence>
<dbReference type="EMBL" id="CAMXCT020001317">
    <property type="protein sequence ID" value="CAL1142321.1"/>
    <property type="molecule type" value="Genomic_DNA"/>
</dbReference>
<comment type="caution">
    <text evidence="3">The sequence shown here is derived from an EMBL/GenBank/DDBJ whole genome shotgun (WGS) entry which is preliminary data.</text>
</comment>
<sequence>MPMSSAWFLVGWVVTAAQLEQEWTNFVIFDSHYLPMAKCWFKWFQRNASPNYLKVGCMDQKACAAAEGWHRDLEGEVAVSDVMESYDLDPVTAKVVRPHGAIEHWSRSRSHASGVQLLRSEEKFPRRKYIHLFHRMIWDTLQQRQQDVLHLDVDALWLKPPDHRLKAILQAHPDVDLIASSSRESNPKELVEKWGFVLNVGFILYRYTEKLQLLFDEELLSAPEPSCQQLLNYALDRKGCQWSGNDTASTDRLGRCGELKVVALSQTFASRSVDWSYDDPKDPSMPTIAHPDSGLLSLEGMKRMRLFRDMNLC</sequence>
<dbReference type="OrthoDB" id="406392at2759"/>